<proteinExistence type="predicted"/>
<feature type="domain" description="3-hydroxyisobutyrate dehydrogenase-like NAD-binding" evidence="5">
    <location>
        <begin position="168"/>
        <end position="286"/>
    </location>
</feature>
<dbReference type="AlphaFoldDB" id="A0A7V8SXW2"/>
<keyword evidence="1" id="KW-0560">Oxidoreductase</keyword>
<dbReference type="PIRSF" id="PIRSF000103">
    <property type="entry name" value="HIBADH"/>
    <property type="match status" value="1"/>
</dbReference>
<reference evidence="6" key="1">
    <citation type="submission" date="2020-06" db="EMBL/GenBank/DDBJ databases">
        <title>Legume-microbial interactions unlock mineral nutrients during tropical forest succession.</title>
        <authorList>
            <person name="Epihov D.Z."/>
        </authorList>
    </citation>
    <scope>NUCLEOTIDE SEQUENCE [LARGE SCALE GENOMIC DNA]</scope>
    <source>
        <strain evidence="6">Pan2503</strain>
    </source>
</reference>
<evidence type="ECO:0000259" key="4">
    <source>
        <dbReference type="Pfam" id="PF03446"/>
    </source>
</evidence>
<evidence type="ECO:0000256" key="2">
    <source>
        <dbReference type="ARBA" id="ARBA00023027"/>
    </source>
</evidence>
<feature type="active site" evidence="3">
    <location>
        <position position="170"/>
    </location>
</feature>
<dbReference type="InterPro" id="IPR036291">
    <property type="entry name" value="NAD(P)-bd_dom_sf"/>
</dbReference>
<comment type="caution">
    <text evidence="6">The sequence shown here is derived from an EMBL/GenBank/DDBJ whole genome shotgun (WGS) entry which is preliminary data.</text>
</comment>
<protein>
    <submittedName>
        <fullName evidence="6">NAD(P)-dependent oxidoreductase</fullName>
    </submittedName>
</protein>
<evidence type="ECO:0000256" key="3">
    <source>
        <dbReference type="PIRSR" id="PIRSR000103-1"/>
    </source>
</evidence>
<dbReference type="GO" id="GO:0050661">
    <property type="term" value="F:NADP binding"/>
    <property type="evidence" value="ECO:0007669"/>
    <property type="project" value="InterPro"/>
</dbReference>
<keyword evidence="7" id="KW-1185">Reference proteome</keyword>
<feature type="domain" description="6-phosphogluconate dehydrogenase NADP-binding" evidence="4">
    <location>
        <begin position="2"/>
        <end position="161"/>
    </location>
</feature>
<gene>
    <name evidence="6" type="ORF">HRJ53_15120</name>
</gene>
<sequence>MKIGFLGLGDMGQAIVPRLIAAGHRVAGWNRTKEKAAPLLQIGMVWADTPREAARQSEVVFSIVTDSAAVRSLALGENGVITGLAKGAAYLDMSTIDPDASRAIAAEFAKAGLAMLDAPVSGTTLTVARGQASLMIAGDQAVFERVRPVLLAIGPKVTYIGAQGLAVQLKVALNMTLVVEVIGFCEGVALAEKGGVPREVAVDAFLKSVVASPVLNYRAPLLLEGHIADATYGNVNLQQKDMLLALELGCKLGLPVPLGAAANEMLNACRGLGLAHHDFVAVYEVYRRLGGMSQ</sequence>
<dbReference type="SUPFAM" id="SSF51735">
    <property type="entry name" value="NAD(P)-binding Rossmann-fold domains"/>
    <property type="match status" value="1"/>
</dbReference>
<dbReference type="Pfam" id="PF14833">
    <property type="entry name" value="NAD_binding_11"/>
    <property type="match status" value="1"/>
</dbReference>
<dbReference type="PANTHER" id="PTHR43580">
    <property type="entry name" value="OXIDOREDUCTASE GLYR1-RELATED"/>
    <property type="match status" value="1"/>
</dbReference>
<name>A0A7V8SXW2_9BACT</name>
<keyword evidence="2" id="KW-0520">NAD</keyword>
<evidence type="ECO:0000313" key="7">
    <source>
        <dbReference type="Proteomes" id="UP000567293"/>
    </source>
</evidence>
<organism evidence="6 7">
    <name type="scientific">Candidatus Acidiferrum panamense</name>
    <dbReference type="NCBI Taxonomy" id="2741543"/>
    <lineage>
        <taxon>Bacteria</taxon>
        <taxon>Pseudomonadati</taxon>
        <taxon>Acidobacteriota</taxon>
        <taxon>Terriglobia</taxon>
        <taxon>Candidatus Acidiferrales</taxon>
        <taxon>Candidatus Acidiferrum</taxon>
    </lineage>
</organism>
<dbReference type="InterPro" id="IPR051265">
    <property type="entry name" value="HIBADH-related_NP60_sf"/>
</dbReference>
<dbReference type="GO" id="GO:0051287">
    <property type="term" value="F:NAD binding"/>
    <property type="evidence" value="ECO:0007669"/>
    <property type="project" value="InterPro"/>
</dbReference>
<dbReference type="GO" id="GO:0016491">
    <property type="term" value="F:oxidoreductase activity"/>
    <property type="evidence" value="ECO:0007669"/>
    <property type="project" value="UniProtKB-KW"/>
</dbReference>
<dbReference type="InterPro" id="IPR006115">
    <property type="entry name" value="6PGDH_NADP-bd"/>
</dbReference>
<dbReference type="SUPFAM" id="SSF48179">
    <property type="entry name" value="6-phosphogluconate dehydrogenase C-terminal domain-like"/>
    <property type="match status" value="1"/>
</dbReference>
<dbReference type="InterPro" id="IPR029154">
    <property type="entry name" value="HIBADH-like_NADP-bd"/>
</dbReference>
<dbReference type="Proteomes" id="UP000567293">
    <property type="component" value="Unassembled WGS sequence"/>
</dbReference>
<dbReference type="PANTHER" id="PTHR43580:SF2">
    <property type="entry name" value="CYTOKINE-LIKE NUCLEAR FACTOR N-PAC"/>
    <property type="match status" value="1"/>
</dbReference>
<dbReference type="InterPro" id="IPR013328">
    <property type="entry name" value="6PGD_dom2"/>
</dbReference>
<accession>A0A7V8SXW2</accession>
<evidence type="ECO:0000259" key="5">
    <source>
        <dbReference type="Pfam" id="PF14833"/>
    </source>
</evidence>
<evidence type="ECO:0000313" key="6">
    <source>
        <dbReference type="EMBL" id="MBA0086311.1"/>
    </source>
</evidence>
<dbReference type="Pfam" id="PF03446">
    <property type="entry name" value="NAD_binding_2"/>
    <property type="match status" value="1"/>
</dbReference>
<dbReference type="Gene3D" id="1.10.1040.10">
    <property type="entry name" value="N-(1-d-carboxylethyl)-l-norvaline Dehydrogenase, domain 2"/>
    <property type="match status" value="1"/>
</dbReference>
<dbReference type="Gene3D" id="3.40.50.720">
    <property type="entry name" value="NAD(P)-binding Rossmann-like Domain"/>
    <property type="match status" value="1"/>
</dbReference>
<evidence type="ECO:0000256" key="1">
    <source>
        <dbReference type="ARBA" id="ARBA00023002"/>
    </source>
</evidence>
<dbReference type="InterPro" id="IPR015815">
    <property type="entry name" value="HIBADH-related"/>
</dbReference>
<dbReference type="EMBL" id="JACDQQ010001450">
    <property type="protein sequence ID" value="MBA0086311.1"/>
    <property type="molecule type" value="Genomic_DNA"/>
</dbReference>
<dbReference type="InterPro" id="IPR008927">
    <property type="entry name" value="6-PGluconate_DH-like_C_sf"/>
</dbReference>